<keyword evidence="1" id="KW-0802">TPR repeat</keyword>
<dbReference type="Pfam" id="PF08238">
    <property type="entry name" value="Sel1"/>
    <property type="match status" value="1"/>
</dbReference>
<dbReference type="PROSITE" id="PS50005">
    <property type="entry name" value="TPR"/>
    <property type="match status" value="1"/>
</dbReference>
<evidence type="ECO:0000313" key="3">
    <source>
        <dbReference type="EMBL" id="GAA0558399.1"/>
    </source>
</evidence>
<dbReference type="InterPro" id="IPR006597">
    <property type="entry name" value="Sel1-like"/>
</dbReference>
<keyword evidence="6" id="KW-1185">Reference proteome</keyword>
<evidence type="ECO:0000313" key="6">
    <source>
        <dbReference type="Proteomes" id="UP001501427"/>
    </source>
</evidence>
<reference evidence="3" key="3">
    <citation type="submission" date="2023-12" db="EMBL/GenBank/DDBJ databases">
        <authorList>
            <person name="Sun Q."/>
            <person name="Inoue M."/>
        </authorList>
    </citation>
    <scope>NUCLEOTIDE SEQUENCE</scope>
    <source>
        <strain evidence="3">JCM 10667</strain>
    </source>
</reference>
<protein>
    <submittedName>
        <fullName evidence="4">Tetratricopeptide (TPR) repeat protein</fullName>
    </submittedName>
</protein>
<dbReference type="EMBL" id="JACHMV010000001">
    <property type="protein sequence ID" value="MBB4774306.1"/>
    <property type="molecule type" value="Genomic_DNA"/>
</dbReference>
<evidence type="ECO:0000313" key="4">
    <source>
        <dbReference type="EMBL" id="MBB4774306.1"/>
    </source>
</evidence>
<evidence type="ECO:0000256" key="1">
    <source>
        <dbReference type="PROSITE-ProRule" id="PRU00339"/>
    </source>
</evidence>
<dbReference type="Proteomes" id="UP001501427">
    <property type="component" value="Unassembled WGS sequence"/>
</dbReference>
<name>A0A7W7MX22_9ACTN</name>
<dbReference type="AlphaFoldDB" id="A0A7W7MX22"/>
<evidence type="ECO:0000313" key="5">
    <source>
        <dbReference type="Proteomes" id="UP000549343"/>
    </source>
</evidence>
<sequence>MWLLDALSAVLVVAIGVATNQILNDGTWAWWWLTGDLVLAGAAAVVTHRASMARGAGGDATVQAVPWPSFTGPDGRPRTLSEVTPRDLGVHPNRFGDEGEAFYISRDVDNALDEALTGGAKRIVLVAGPRLAGATRTLARAARSQLPGHRVIGFADDPRVRLGDMIDQARHWAGEDQGAVLWLDGLTPGRLTELALTAPGGLPDRLWVLATVDSAELQGLRVPEQLVKALEEHAVRIDIGAVRAAERAALLAQEMYAHLRPILDEGTDVLMGRLMIAWDQIREALTRDEEGSTDRLALLHAITDWHRARLPRLLTEDVLDHLYRTYWRELAGVGVDAPVSATDYARALRWATTSGPDRPQFVDLQSVSDGHCYVVHPLLTAIADDHADPAHWHVHDALWRYADAFFEDEQRRNIGYTALRLGAYRAAQRLLDGPDTAPEALHEISLWLAENGDFEETRHWTRRVIASGHHEYAPLAMLHLGYLEEEQGRVEQARHWLEQVLATEHRDSWPWAMIKLGALEHGQGRVEQARHWYERLIATNDQEHLPNAMLNLAGLEWEQGREERARHWWEQAAVTGHEDVGPWAMLQLAQADMDRGRLEQARYWLERAAGTGHRDRAPVAMINLGYLEDEQGCPEQARHWWEQAAATGHDDLAPRAMGDLGGLEREQGRVEQARHWFERAIATGHEDWAPKAMNDLGNLERKHGPVEQARHWFERAVGTGHEEYAPMAMINLGAFERTQGRVEQARHWFERAIALRDHDFMPEAMFGLAGVEIDRGRTEQTRRWYKRVIATGHEDWGPKAMINLGNLEREEGRAEQARYWFGRAAGTGHPDVVEAAGQLLEQLEQWHQEQARATWFARYGWQAYADPALMHERAYAETDRQDTGNPPTDSDEDPRPDDGQREVPQ</sequence>
<dbReference type="Proteomes" id="UP000549343">
    <property type="component" value="Unassembled WGS sequence"/>
</dbReference>
<dbReference type="PANTHER" id="PTHR44917:SF1">
    <property type="entry name" value="PROTEIN HIGH CHLOROPHYLL FLUORESCENT 107"/>
    <property type="match status" value="1"/>
</dbReference>
<reference evidence="4 5" key="2">
    <citation type="submission" date="2020-08" db="EMBL/GenBank/DDBJ databases">
        <title>Sequencing the genomes of 1000 actinobacteria strains.</title>
        <authorList>
            <person name="Klenk H.-P."/>
        </authorList>
    </citation>
    <scope>NUCLEOTIDE SEQUENCE [LARGE SCALE GENOMIC DNA]</scope>
    <source>
        <strain evidence="4 5">DSM 44772</strain>
    </source>
</reference>
<proteinExistence type="predicted"/>
<dbReference type="GO" id="GO:0006397">
    <property type="term" value="P:mRNA processing"/>
    <property type="evidence" value="ECO:0007669"/>
    <property type="project" value="InterPro"/>
</dbReference>
<organism evidence="4 5">
    <name type="scientific">Actinomadura livida</name>
    <dbReference type="NCBI Taxonomy" id="79909"/>
    <lineage>
        <taxon>Bacteria</taxon>
        <taxon>Bacillati</taxon>
        <taxon>Actinomycetota</taxon>
        <taxon>Actinomycetes</taxon>
        <taxon>Streptosporangiales</taxon>
        <taxon>Thermomonosporaceae</taxon>
        <taxon>Actinomadura</taxon>
    </lineage>
</organism>
<dbReference type="Gene3D" id="1.25.40.10">
    <property type="entry name" value="Tetratricopeptide repeat domain"/>
    <property type="match status" value="3"/>
</dbReference>
<reference evidence="3 6" key="1">
    <citation type="journal article" date="2019" name="Int. J. Syst. Evol. Microbiol.">
        <title>The Global Catalogue of Microorganisms (GCM) 10K type strain sequencing project: providing services to taxonomists for standard genome sequencing and annotation.</title>
        <authorList>
            <consortium name="The Broad Institute Genomics Platform"/>
            <consortium name="The Broad Institute Genome Sequencing Center for Infectious Disease"/>
            <person name="Wu L."/>
            <person name="Ma J."/>
        </authorList>
    </citation>
    <scope>NUCLEOTIDE SEQUENCE [LARGE SCALE GENOMIC DNA]</scope>
    <source>
        <strain evidence="3 6">JCM 10667</strain>
    </source>
</reference>
<dbReference type="Pfam" id="PF07721">
    <property type="entry name" value="TPR_4"/>
    <property type="match status" value="1"/>
</dbReference>
<feature type="compositionally biased region" description="Basic and acidic residues" evidence="2">
    <location>
        <begin position="896"/>
        <end position="905"/>
    </location>
</feature>
<dbReference type="GO" id="GO:0042802">
    <property type="term" value="F:identical protein binding"/>
    <property type="evidence" value="ECO:0007669"/>
    <property type="project" value="InterPro"/>
</dbReference>
<dbReference type="SUPFAM" id="SSF81901">
    <property type="entry name" value="HCP-like"/>
    <property type="match status" value="2"/>
</dbReference>
<dbReference type="InterPro" id="IPR019734">
    <property type="entry name" value="TPR_rpt"/>
</dbReference>
<evidence type="ECO:0000256" key="2">
    <source>
        <dbReference type="SAM" id="MobiDB-lite"/>
    </source>
</evidence>
<feature type="region of interest" description="Disordered" evidence="2">
    <location>
        <begin position="872"/>
        <end position="905"/>
    </location>
</feature>
<feature type="repeat" description="TPR" evidence="1">
    <location>
        <begin position="726"/>
        <end position="759"/>
    </location>
</feature>
<dbReference type="InterPro" id="IPR044624">
    <property type="entry name" value="Mbb1-like"/>
</dbReference>
<comment type="caution">
    <text evidence="4">The sequence shown here is derived from an EMBL/GenBank/DDBJ whole genome shotgun (WGS) entry which is preliminary data.</text>
</comment>
<dbReference type="PANTHER" id="PTHR44917">
    <property type="entry name" value="PROTEIN HIGH CHLOROPHYLL FLUORESCENT 107"/>
    <property type="match status" value="1"/>
</dbReference>
<dbReference type="InterPro" id="IPR011990">
    <property type="entry name" value="TPR-like_helical_dom_sf"/>
</dbReference>
<dbReference type="RefSeq" id="WP_184882905.1">
    <property type="nucleotide sequence ID" value="NZ_BAAAHD010000020.1"/>
</dbReference>
<dbReference type="EMBL" id="BAAAHD010000020">
    <property type="protein sequence ID" value="GAA0558399.1"/>
    <property type="molecule type" value="Genomic_DNA"/>
</dbReference>
<dbReference type="InterPro" id="IPR011717">
    <property type="entry name" value="TPR-4"/>
</dbReference>
<dbReference type="GO" id="GO:0003729">
    <property type="term" value="F:mRNA binding"/>
    <property type="evidence" value="ECO:0007669"/>
    <property type="project" value="InterPro"/>
</dbReference>
<dbReference type="SMART" id="SM00671">
    <property type="entry name" value="SEL1"/>
    <property type="match status" value="8"/>
</dbReference>
<gene>
    <name evidence="4" type="ORF">F4557_002724</name>
    <name evidence="3" type="ORF">GCM10009546_20570</name>
</gene>
<dbReference type="Pfam" id="PF13432">
    <property type="entry name" value="TPR_16"/>
    <property type="match status" value="3"/>
</dbReference>
<accession>A0A7W7MX22</accession>
<dbReference type="SMART" id="SM00028">
    <property type="entry name" value="TPR"/>
    <property type="match status" value="7"/>
</dbReference>
<feature type="compositionally biased region" description="Basic and acidic residues" evidence="2">
    <location>
        <begin position="872"/>
        <end position="882"/>
    </location>
</feature>